<dbReference type="Proteomes" id="UP001497623">
    <property type="component" value="Unassembled WGS sequence"/>
</dbReference>
<evidence type="ECO:0000259" key="5">
    <source>
        <dbReference type="PROSITE" id="PS51011"/>
    </source>
</evidence>
<dbReference type="GO" id="GO:0006357">
    <property type="term" value="P:regulation of transcription by RNA polymerase II"/>
    <property type="evidence" value="ECO:0007669"/>
    <property type="project" value="TreeGrafter"/>
</dbReference>
<dbReference type="Pfam" id="PF01388">
    <property type="entry name" value="ARID"/>
    <property type="match status" value="3"/>
</dbReference>
<dbReference type="AlphaFoldDB" id="A0AAV2RPP7"/>
<dbReference type="CDD" id="cd16100">
    <property type="entry name" value="ARID"/>
    <property type="match status" value="3"/>
</dbReference>
<feature type="compositionally biased region" description="Acidic residues" evidence="4">
    <location>
        <begin position="309"/>
        <end position="321"/>
    </location>
</feature>
<evidence type="ECO:0000313" key="7">
    <source>
        <dbReference type="Proteomes" id="UP001497623"/>
    </source>
</evidence>
<feature type="compositionally biased region" description="Acidic residues" evidence="4">
    <location>
        <begin position="98"/>
        <end position="116"/>
    </location>
</feature>
<dbReference type="PANTHER" id="PTHR13964">
    <property type="entry name" value="RBP-RELATED"/>
    <property type="match status" value="1"/>
</dbReference>
<feature type="compositionally biased region" description="Basic and acidic residues" evidence="4">
    <location>
        <begin position="400"/>
        <end position="412"/>
    </location>
</feature>
<keyword evidence="2" id="KW-0804">Transcription</keyword>
<evidence type="ECO:0000256" key="1">
    <source>
        <dbReference type="ARBA" id="ARBA00023015"/>
    </source>
</evidence>
<feature type="compositionally biased region" description="Basic and acidic residues" evidence="4">
    <location>
        <begin position="371"/>
        <end position="381"/>
    </location>
</feature>
<dbReference type="InterPro" id="IPR051232">
    <property type="entry name" value="ARID/SWI1_ChromRemod"/>
</dbReference>
<feature type="domain" description="ARID" evidence="5">
    <location>
        <begin position="1"/>
        <end position="54"/>
    </location>
</feature>
<dbReference type="Gene3D" id="1.10.150.60">
    <property type="entry name" value="ARID DNA-binding domain"/>
    <property type="match status" value="3"/>
</dbReference>
<dbReference type="PROSITE" id="PS51011">
    <property type="entry name" value="ARID"/>
    <property type="match status" value="3"/>
</dbReference>
<evidence type="ECO:0000256" key="3">
    <source>
        <dbReference type="ARBA" id="ARBA00023242"/>
    </source>
</evidence>
<feature type="domain" description="ARID" evidence="5">
    <location>
        <begin position="661"/>
        <end position="743"/>
    </location>
</feature>
<dbReference type="EMBL" id="CAXKWB010027121">
    <property type="protein sequence ID" value="CAL4131374.1"/>
    <property type="molecule type" value="Genomic_DNA"/>
</dbReference>
<feature type="region of interest" description="Disordered" evidence="4">
    <location>
        <begin position="239"/>
        <end position="667"/>
    </location>
</feature>
<accession>A0AAV2RPP7</accession>
<keyword evidence="7" id="KW-1185">Reference proteome</keyword>
<feature type="compositionally biased region" description="Basic and acidic residues" evidence="4">
    <location>
        <begin position="581"/>
        <end position="590"/>
    </location>
</feature>
<keyword evidence="3" id="KW-0539">Nucleus</keyword>
<feature type="compositionally biased region" description="Basic and acidic residues" evidence="4">
    <location>
        <begin position="439"/>
        <end position="448"/>
    </location>
</feature>
<keyword evidence="1" id="KW-0805">Transcription regulation</keyword>
<name>A0AAV2RPP7_MEGNR</name>
<dbReference type="InterPro" id="IPR036431">
    <property type="entry name" value="ARID_dom_sf"/>
</dbReference>
<feature type="compositionally biased region" description="Polar residues" evidence="4">
    <location>
        <begin position="65"/>
        <end position="74"/>
    </location>
</feature>
<sequence>KVVNKLGGNSRVNNQNLWKEVMEKMDLPSLGTQGPSQVKQAYKRYLENFDTFNRKLGCTVFSSPRESMVTTGSDATARPSRSMIRRHSNTKKDSSSEEDKDDKDDESDETDTESGSDECREEKENFVSQLYKFMEENGSPILKSPTVGRANLDLYQLFNVVQKLGGFSRVMNQNQWKEVANKMDLKNVTAQTPNLLRAAYKRYLESYEKYHNKHGNSSVISRTISRDSVVTHETIIYPGGSRTESITPARGGRGRVASRQAPQKEMKEIESSEEESDEDSDPPQSTNKTDGTEGRNVRRQSRQSYKDLSDEEVIDLTDSSDDEKKKPSNTIKKQPPKRVKKKDHLTSDEEEKVANTQVPKKRGPVARKQPVQKDKANERKPVAPAATKRTTQINARKPSSKTDMKIKSKEYISDDDSDDSTGGSPISKPKLISEIKPPILKDDIKSDESSDDSEGRLVISSSPPKPKINNNARKANTRKGVGKLSSDCSDDSDASHNSKKIVNSSRRNTAHKEPTASKRSTAVKEKKKIYGFSSDDSEEKGSNGSFGKKREVPPTKQHPISSPSKDSKMIYDFSDDDSDEDKLVISDIVKKARPSSRTSTERDKKNNDIYSNEESEDDSEASNFEKKITPNSRKPSNIKEKKNNENISDTDDSDDSSEDDTEAKDSFVAQLFSFTESSGNPINEEPKVGDHDLDLYKLYKVVERHGGSTRVNNQNLWHDVASNMGLAELPGDVAAQIKAAYRK</sequence>
<gene>
    <name evidence="6" type="ORF">MNOR_LOCUS26748</name>
</gene>
<comment type="caution">
    <text evidence="6">The sequence shown here is derived from an EMBL/GenBank/DDBJ whole genome shotgun (WGS) entry which is preliminary data.</text>
</comment>
<reference evidence="6 7" key="1">
    <citation type="submission" date="2024-05" db="EMBL/GenBank/DDBJ databases">
        <authorList>
            <person name="Wallberg A."/>
        </authorList>
    </citation>
    <scope>NUCLEOTIDE SEQUENCE [LARGE SCALE GENOMIC DNA]</scope>
</reference>
<dbReference type="InterPro" id="IPR001606">
    <property type="entry name" value="ARID_dom"/>
</dbReference>
<dbReference type="PANTHER" id="PTHR13964:SF27">
    <property type="entry name" value="HAT-TRICK, ISOFORM D"/>
    <property type="match status" value="1"/>
</dbReference>
<organism evidence="6 7">
    <name type="scientific">Meganyctiphanes norvegica</name>
    <name type="common">Northern krill</name>
    <name type="synonym">Thysanopoda norvegica</name>
    <dbReference type="NCBI Taxonomy" id="48144"/>
    <lineage>
        <taxon>Eukaryota</taxon>
        <taxon>Metazoa</taxon>
        <taxon>Ecdysozoa</taxon>
        <taxon>Arthropoda</taxon>
        <taxon>Crustacea</taxon>
        <taxon>Multicrustacea</taxon>
        <taxon>Malacostraca</taxon>
        <taxon>Eumalacostraca</taxon>
        <taxon>Eucarida</taxon>
        <taxon>Euphausiacea</taxon>
        <taxon>Euphausiidae</taxon>
        <taxon>Meganyctiphanes</taxon>
    </lineage>
</organism>
<feature type="compositionally biased region" description="Acidic residues" evidence="4">
    <location>
        <begin position="271"/>
        <end position="281"/>
    </location>
</feature>
<evidence type="ECO:0000313" key="6">
    <source>
        <dbReference type="EMBL" id="CAL4131374.1"/>
    </source>
</evidence>
<dbReference type="GO" id="GO:0005634">
    <property type="term" value="C:nucleus"/>
    <property type="evidence" value="ECO:0007669"/>
    <property type="project" value="TreeGrafter"/>
</dbReference>
<feature type="non-terminal residue" evidence="6">
    <location>
        <position position="1"/>
    </location>
</feature>
<dbReference type="GO" id="GO:0000976">
    <property type="term" value="F:transcription cis-regulatory region binding"/>
    <property type="evidence" value="ECO:0007669"/>
    <property type="project" value="TreeGrafter"/>
</dbReference>
<feature type="domain" description="ARID" evidence="5">
    <location>
        <begin position="120"/>
        <end position="212"/>
    </location>
</feature>
<dbReference type="SMART" id="SM01014">
    <property type="entry name" value="ARID"/>
    <property type="match status" value="2"/>
</dbReference>
<evidence type="ECO:0000256" key="4">
    <source>
        <dbReference type="SAM" id="MobiDB-lite"/>
    </source>
</evidence>
<feature type="compositionally biased region" description="Acidic residues" evidence="4">
    <location>
        <begin position="611"/>
        <end position="620"/>
    </location>
</feature>
<dbReference type="SUPFAM" id="SSF46774">
    <property type="entry name" value="ARID-like"/>
    <property type="match status" value="3"/>
</dbReference>
<dbReference type="SMART" id="SM00501">
    <property type="entry name" value="BRIGHT"/>
    <property type="match status" value="2"/>
</dbReference>
<feature type="compositionally biased region" description="Acidic residues" evidence="4">
    <location>
        <begin position="648"/>
        <end position="662"/>
    </location>
</feature>
<feature type="compositionally biased region" description="Basic residues" evidence="4">
    <location>
        <begin position="334"/>
        <end position="343"/>
    </location>
</feature>
<proteinExistence type="predicted"/>
<protein>
    <recommendedName>
        <fullName evidence="5">ARID domain-containing protein</fullName>
    </recommendedName>
</protein>
<feature type="region of interest" description="Disordered" evidence="4">
    <location>
        <begin position="65"/>
        <end position="122"/>
    </location>
</feature>
<evidence type="ECO:0000256" key="2">
    <source>
        <dbReference type="ARBA" id="ARBA00023163"/>
    </source>
</evidence>